<dbReference type="AlphaFoldDB" id="A0AAD7TJM8"/>
<evidence type="ECO:0000313" key="3">
    <source>
        <dbReference type="Proteomes" id="UP001215151"/>
    </source>
</evidence>
<protein>
    <recommendedName>
        <fullName evidence="4">Tyr recombinase domain-containing protein</fullName>
    </recommendedName>
</protein>
<dbReference type="EMBL" id="JAPEVG010000422">
    <property type="protein sequence ID" value="KAJ8463024.1"/>
    <property type="molecule type" value="Genomic_DNA"/>
</dbReference>
<dbReference type="PANTHER" id="PTHR34605:SF3">
    <property type="entry name" value="P CELL-TYPE AGGLUTINATION PROTEIN MAP4-LIKE-RELATED"/>
    <property type="match status" value="1"/>
</dbReference>
<comment type="caution">
    <text evidence="2">The sequence shown here is derived from an EMBL/GenBank/DDBJ whole genome shotgun (WGS) entry which is preliminary data.</text>
</comment>
<dbReference type="SUPFAM" id="SSF56349">
    <property type="entry name" value="DNA breaking-rejoining enzymes"/>
    <property type="match status" value="1"/>
</dbReference>
<dbReference type="PANTHER" id="PTHR34605">
    <property type="entry name" value="PHAGE_INTEGRASE DOMAIN-CONTAINING PROTEIN"/>
    <property type="match status" value="1"/>
</dbReference>
<dbReference type="GO" id="GO:0006310">
    <property type="term" value="P:DNA recombination"/>
    <property type="evidence" value="ECO:0007669"/>
    <property type="project" value="UniProtKB-KW"/>
</dbReference>
<organism evidence="2 3">
    <name type="scientific">Trametes cubensis</name>
    <dbReference type="NCBI Taxonomy" id="1111947"/>
    <lineage>
        <taxon>Eukaryota</taxon>
        <taxon>Fungi</taxon>
        <taxon>Dikarya</taxon>
        <taxon>Basidiomycota</taxon>
        <taxon>Agaricomycotina</taxon>
        <taxon>Agaricomycetes</taxon>
        <taxon>Polyporales</taxon>
        <taxon>Polyporaceae</taxon>
        <taxon>Trametes</taxon>
    </lineage>
</organism>
<reference evidence="2" key="1">
    <citation type="submission" date="2022-11" db="EMBL/GenBank/DDBJ databases">
        <title>Genome Sequence of Cubamyces cubensis.</title>
        <authorList>
            <person name="Buettner E."/>
        </authorList>
    </citation>
    <scope>NUCLEOTIDE SEQUENCE</scope>
    <source>
        <strain evidence="2">MPL-01</strain>
    </source>
</reference>
<sequence>MRGFKRLCSKPVVRKRALTRDDLTRAVASLGNSPTHDDLLFTSILLSGFHALLRLGELVWPDRVELRTVRKLSMRASVKADENMYEYSLPAHKADPFFEGNRVLIRRSAAGPDPVAAFHAYLTSRDHLFPLRAELWLRADGQVPTRSWFMQRLRRIFPRDVAGHSMCAGGATSLAAAGVPPATIQALGRWSSDAWLVYIRKHPALLSAMLTDGRSLHDGTNTAGT</sequence>
<dbReference type="Proteomes" id="UP001215151">
    <property type="component" value="Unassembled WGS sequence"/>
</dbReference>
<dbReference type="GO" id="GO:0003677">
    <property type="term" value="F:DNA binding"/>
    <property type="evidence" value="ECO:0007669"/>
    <property type="project" value="InterPro"/>
</dbReference>
<proteinExistence type="predicted"/>
<evidence type="ECO:0000256" key="1">
    <source>
        <dbReference type="ARBA" id="ARBA00023172"/>
    </source>
</evidence>
<name>A0AAD7TJM8_9APHY</name>
<dbReference type="InterPro" id="IPR013762">
    <property type="entry name" value="Integrase-like_cat_sf"/>
</dbReference>
<evidence type="ECO:0000313" key="2">
    <source>
        <dbReference type="EMBL" id="KAJ8463024.1"/>
    </source>
</evidence>
<dbReference type="Gene3D" id="1.10.443.10">
    <property type="entry name" value="Intergrase catalytic core"/>
    <property type="match status" value="1"/>
</dbReference>
<gene>
    <name evidence="2" type="ORF">ONZ51_g10518</name>
</gene>
<keyword evidence="3" id="KW-1185">Reference proteome</keyword>
<dbReference type="InterPro" id="IPR011010">
    <property type="entry name" value="DNA_brk_join_enz"/>
</dbReference>
<accession>A0AAD7TJM8</accession>
<keyword evidence="1" id="KW-0233">DNA recombination</keyword>
<evidence type="ECO:0008006" key="4">
    <source>
        <dbReference type="Google" id="ProtNLM"/>
    </source>
</evidence>
<dbReference type="GO" id="GO:0015074">
    <property type="term" value="P:DNA integration"/>
    <property type="evidence" value="ECO:0007669"/>
    <property type="project" value="InterPro"/>
</dbReference>
<dbReference type="InterPro" id="IPR052925">
    <property type="entry name" value="Phage_Integrase-like_Recomb"/>
</dbReference>